<dbReference type="Proteomes" id="UP000437431">
    <property type="component" value="Unassembled WGS sequence"/>
</dbReference>
<gene>
    <name evidence="3" type="ORF">DW783_01290</name>
    <name evidence="2" type="ORF">DXD46_05525</name>
    <name evidence="1" type="ORF">GAY79_16570</name>
</gene>
<evidence type="ECO:0000313" key="5">
    <source>
        <dbReference type="Proteomes" id="UP000283429"/>
    </source>
</evidence>
<name>A0A174JX68_PHOVU</name>
<dbReference type="EMBL" id="WDAY01000043">
    <property type="protein sequence ID" value="KAB6557805.1"/>
    <property type="molecule type" value="Genomic_DNA"/>
</dbReference>
<evidence type="ECO:0000313" key="3">
    <source>
        <dbReference type="EMBL" id="RHD85508.1"/>
    </source>
</evidence>
<reference evidence="1 6" key="2">
    <citation type="journal article" date="2019" name="Nat. Med.">
        <title>A library of human gut bacterial isolates paired with longitudinal multiomics data enables mechanistic microbiome research.</title>
        <authorList>
            <person name="Poyet M."/>
            <person name="Groussin M."/>
            <person name="Gibbons S.M."/>
            <person name="Avila-Pacheco J."/>
            <person name="Jiang X."/>
            <person name="Kearney S.M."/>
            <person name="Perrotta A.R."/>
            <person name="Berdy B."/>
            <person name="Zhao S."/>
            <person name="Lieberman T.D."/>
            <person name="Swanson P.K."/>
            <person name="Smith M."/>
            <person name="Roesemann S."/>
            <person name="Alexander J.E."/>
            <person name="Rich S.A."/>
            <person name="Livny J."/>
            <person name="Vlamakis H."/>
            <person name="Clish C."/>
            <person name="Bullock K."/>
            <person name="Deik A."/>
            <person name="Scott J."/>
            <person name="Pierce K.A."/>
            <person name="Xavier R.J."/>
            <person name="Alm E.J."/>
        </authorList>
    </citation>
    <scope>NUCLEOTIDE SEQUENCE [LARGE SCALE GENOMIC DNA]</scope>
    <source>
        <strain evidence="1 6">BIOML-A111</strain>
    </source>
</reference>
<protein>
    <submittedName>
        <fullName evidence="3">Uncharacterized protein</fullName>
    </submittedName>
</protein>
<dbReference type="AlphaFoldDB" id="A0A174JX68"/>
<evidence type="ECO:0000313" key="1">
    <source>
        <dbReference type="EMBL" id="KAB6557805.1"/>
    </source>
</evidence>
<dbReference type="EMBL" id="QSPP01000010">
    <property type="protein sequence ID" value="RGJ90245.1"/>
    <property type="molecule type" value="Genomic_DNA"/>
</dbReference>
<evidence type="ECO:0000313" key="4">
    <source>
        <dbReference type="Proteomes" id="UP000260640"/>
    </source>
</evidence>
<reference evidence="4 5" key="1">
    <citation type="submission" date="2018-08" db="EMBL/GenBank/DDBJ databases">
        <title>A genome reference for cultivated species of the human gut microbiota.</title>
        <authorList>
            <person name="Zou Y."/>
            <person name="Xue W."/>
            <person name="Luo G."/>
        </authorList>
    </citation>
    <scope>NUCLEOTIDE SEQUENCE [LARGE SCALE GENOMIC DNA]</scope>
    <source>
        <strain evidence="3 5">AM30-40</strain>
        <strain evidence="2 4">TM05-16</strain>
    </source>
</reference>
<organism evidence="3 5">
    <name type="scientific">Phocaeicola vulgatus</name>
    <name type="common">Bacteroides vulgatus</name>
    <dbReference type="NCBI Taxonomy" id="821"/>
    <lineage>
        <taxon>Bacteria</taxon>
        <taxon>Pseudomonadati</taxon>
        <taxon>Bacteroidota</taxon>
        <taxon>Bacteroidia</taxon>
        <taxon>Bacteroidales</taxon>
        <taxon>Bacteroidaceae</taxon>
        <taxon>Phocaeicola</taxon>
    </lineage>
</organism>
<dbReference type="Proteomes" id="UP000283429">
    <property type="component" value="Unassembled WGS sequence"/>
</dbReference>
<comment type="caution">
    <text evidence="3">The sequence shown here is derived from an EMBL/GenBank/DDBJ whole genome shotgun (WGS) entry which is preliminary data.</text>
</comment>
<sequence>MYHASPHLTYLLQTDLLKPDVSKLNYPLYPPWDWAEKSFRCYSHSANPLLTGVPAEGFGLLIVSARLQMFQPVKVRCYEISKTLKTVSRPIIIRGRTRKKTTFPAQKEVRAWRKCLVVLQEHSMASGEVPVLQAGKKDKFVF</sequence>
<accession>A0A174JX68</accession>
<dbReference type="RefSeq" id="WP_005853015.1">
    <property type="nucleotide sequence ID" value="NZ_CAXTCG010000014.1"/>
</dbReference>
<proteinExistence type="predicted"/>
<evidence type="ECO:0000313" key="6">
    <source>
        <dbReference type="Proteomes" id="UP000437431"/>
    </source>
</evidence>
<dbReference type="EMBL" id="QSJM01000002">
    <property type="protein sequence ID" value="RHD85508.1"/>
    <property type="molecule type" value="Genomic_DNA"/>
</dbReference>
<dbReference type="Proteomes" id="UP000260640">
    <property type="component" value="Unassembled WGS sequence"/>
</dbReference>
<evidence type="ECO:0000313" key="2">
    <source>
        <dbReference type="EMBL" id="RGJ90245.1"/>
    </source>
</evidence>